<sequence>MRFEGLSASADGNTLYVLLQSAAIQDGGNSKATRQHVRFLTYDVSDKLSPVLTQENVVPLPSFIDGTDGNKTRFAAQSELYSLQNGQFLMLARDSSAGTGLAFSQSNYRHIDVFDVSAATDIAGTKYDDVGGAVSPGGVLVSDITPATVCPWIDFNVNSELAKFGLHNGGAQDIGLLNEKWESISLVPIHVDEKGNRKSGAKADSEYYIISLSDNDFITQDGAMNFGNMPYSDESGAELNNQALVFKVRIES</sequence>
<dbReference type="InterPro" id="IPR027372">
    <property type="entry name" value="Phytase-like_dom"/>
</dbReference>
<comment type="caution">
    <text evidence="2">The sequence shown here is derived from an EMBL/GenBank/DDBJ whole genome shotgun (WGS) entry which is preliminary data.</text>
</comment>
<protein>
    <recommendedName>
        <fullName evidence="1">Phytase-like domain-containing protein</fullName>
    </recommendedName>
</protein>
<gene>
    <name evidence="2" type="ORF">PPNO1_LOCUS3284</name>
</gene>
<name>A0A9P1H0V4_9PEZI</name>
<accession>A0A9P1H0V4</accession>
<dbReference type="AlphaFoldDB" id="A0A9P1H0V4"/>
<reference evidence="2" key="1">
    <citation type="submission" date="2022-11" db="EMBL/GenBank/DDBJ databases">
        <authorList>
            <person name="Scott C."/>
            <person name="Bruce N."/>
        </authorList>
    </citation>
    <scope>NUCLEOTIDE SEQUENCE</scope>
</reference>
<evidence type="ECO:0000313" key="3">
    <source>
        <dbReference type="Proteomes" id="UP000838763"/>
    </source>
</evidence>
<proteinExistence type="predicted"/>
<dbReference type="PANTHER" id="PTHR37957:SF1">
    <property type="entry name" value="PHYTASE-LIKE DOMAIN-CONTAINING PROTEIN"/>
    <property type="match status" value="1"/>
</dbReference>
<dbReference type="Proteomes" id="UP000838763">
    <property type="component" value="Unassembled WGS sequence"/>
</dbReference>
<keyword evidence="3" id="KW-1185">Reference proteome</keyword>
<dbReference type="PANTHER" id="PTHR37957">
    <property type="entry name" value="BLR7070 PROTEIN"/>
    <property type="match status" value="1"/>
</dbReference>
<dbReference type="EMBL" id="CALLCH030000008">
    <property type="protein sequence ID" value="CAI4213537.1"/>
    <property type="molecule type" value="Genomic_DNA"/>
</dbReference>
<evidence type="ECO:0000259" key="1">
    <source>
        <dbReference type="Pfam" id="PF13449"/>
    </source>
</evidence>
<feature type="domain" description="Phytase-like" evidence="1">
    <location>
        <begin position="3"/>
        <end position="126"/>
    </location>
</feature>
<organism evidence="2 3">
    <name type="scientific">Parascedosporium putredinis</name>
    <dbReference type="NCBI Taxonomy" id="1442378"/>
    <lineage>
        <taxon>Eukaryota</taxon>
        <taxon>Fungi</taxon>
        <taxon>Dikarya</taxon>
        <taxon>Ascomycota</taxon>
        <taxon>Pezizomycotina</taxon>
        <taxon>Sordariomycetes</taxon>
        <taxon>Hypocreomycetidae</taxon>
        <taxon>Microascales</taxon>
        <taxon>Microascaceae</taxon>
        <taxon>Parascedosporium</taxon>
    </lineage>
</organism>
<dbReference type="OrthoDB" id="425936at2759"/>
<evidence type="ECO:0000313" key="2">
    <source>
        <dbReference type="EMBL" id="CAI4213537.1"/>
    </source>
</evidence>
<dbReference type="Pfam" id="PF13449">
    <property type="entry name" value="Phytase-like"/>
    <property type="match status" value="1"/>
</dbReference>